<keyword evidence="2" id="KW-0238">DNA-binding</keyword>
<evidence type="ECO:0000256" key="2">
    <source>
        <dbReference type="ARBA" id="ARBA00023125"/>
    </source>
</evidence>
<organism evidence="6 7">
    <name type="scientific">Paenarthrobacter aromaticivorans</name>
    <dbReference type="NCBI Taxonomy" id="2849150"/>
    <lineage>
        <taxon>Bacteria</taxon>
        <taxon>Bacillati</taxon>
        <taxon>Actinomycetota</taxon>
        <taxon>Actinomycetes</taxon>
        <taxon>Micrococcales</taxon>
        <taxon>Micrococcaceae</taxon>
        <taxon>Paenarthrobacter</taxon>
    </lineage>
</organism>
<evidence type="ECO:0000256" key="1">
    <source>
        <dbReference type="ARBA" id="ARBA00023015"/>
    </source>
</evidence>
<gene>
    <name evidence="6" type="ORF">KSW38_06610</name>
</gene>
<dbReference type="InterPro" id="IPR050204">
    <property type="entry name" value="AraC_XylS_family_regulators"/>
</dbReference>
<dbReference type="Proteomes" id="UP000824166">
    <property type="component" value="Unassembled WGS sequence"/>
</dbReference>
<dbReference type="PROSITE" id="PS00041">
    <property type="entry name" value="HTH_ARAC_FAMILY_1"/>
    <property type="match status" value="1"/>
</dbReference>
<dbReference type="RefSeq" id="WP_216923781.1">
    <property type="nucleotide sequence ID" value="NZ_JAHOPC010000002.1"/>
</dbReference>
<dbReference type="EMBL" id="JAHOPC010000002">
    <property type="protein sequence ID" value="MBU8865959.1"/>
    <property type="molecule type" value="Genomic_DNA"/>
</dbReference>
<keyword evidence="1" id="KW-0805">Transcription regulation</keyword>
<evidence type="ECO:0000313" key="6">
    <source>
        <dbReference type="EMBL" id="MBU8865959.1"/>
    </source>
</evidence>
<keyword evidence="7" id="KW-1185">Reference proteome</keyword>
<dbReference type="InterPro" id="IPR018062">
    <property type="entry name" value="HTH_AraC-typ_CS"/>
</dbReference>
<protein>
    <submittedName>
        <fullName evidence="6">AraC family transcriptional regulator</fullName>
    </submittedName>
</protein>
<comment type="caution">
    <text evidence="6">The sequence shown here is derived from an EMBL/GenBank/DDBJ whole genome shotgun (WGS) entry which is preliminary data.</text>
</comment>
<dbReference type="PROSITE" id="PS01124">
    <property type="entry name" value="HTH_ARAC_FAMILY_2"/>
    <property type="match status" value="1"/>
</dbReference>
<evidence type="ECO:0000313" key="7">
    <source>
        <dbReference type="Proteomes" id="UP000824166"/>
    </source>
</evidence>
<dbReference type="InterPro" id="IPR035418">
    <property type="entry name" value="AraC-bd_2"/>
</dbReference>
<dbReference type="PANTHER" id="PTHR46796">
    <property type="entry name" value="HTH-TYPE TRANSCRIPTIONAL ACTIVATOR RHAS-RELATED"/>
    <property type="match status" value="1"/>
</dbReference>
<accession>A0ABS6I4G6</accession>
<proteinExistence type="predicted"/>
<dbReference type="SMART" id="SM00342">
    <property type="entry name" value="HTH_ARAC"/>
    <property type="match status" value="1"/>
</dbReference>
<dbReference type="Pfam" id="PF12833">
    <property type="entry name" value="HTH_18"/>
    <property type="match status" value="1"/>
</dbReference>
<dbReference type="Pfam" id="PF14525">
    <property type="entry name" value="AraC_binding_2"/>
    <property type="match status" value="1"/>
</dbReference>
<evidence type="ECO:0000256" key="4">
    <source>
        <dbReference type="SAM" id="MobiDB-lite"/>
    </source>
</evidence>
<sequence length="340" mass="37208">MVRILPRDVLRGLPTVSTTDVDDAHQKIADLFCGHDLVPQTRGTFVDMKLRSLHRGDVGIEFLDYGADVRISPEGLENFHLIQIPLAGHAHMEVGSSSVDSSPKTATVPPIDRPFTMTWDRGTPHLIVYVSRLALASVAAQLYGEDPQGNDSRSSDPGGDPEKSVKLGYAMDLTGSAGRAFLRSVVELHDDMIGQQEKTAPTFVQKLLADTMVSRLLLAMSPVTEADHSSPASESRLIRQFRELLERHASEELGVPDIAENLGVSVRTLQLALRSEVGATPSELLRRVRLDRARELLLAAAPGQETIVSIAERCGFSHQGRFSALYLDTFGELPSESLRR</sequence>
<name>A0ABS6I4G6_9MICC</name>
<reference evidence="6 7" key="1">
    <citation type="submission" date="2021-06" db="EMBL/GenBank/DDBJ databases">
        <authorList>
            <person name="Jeong J.W."/>
        </authorList>
    </citation>
    <scope>NUCLEOTIDE SEQUENCE [LARGE SCALE GENOMIC DNA]</scope>
    <source>
        <strain evidence="6 7">MMS21-TAE1-1</strain>
    </source>
</reference>
<feature type="region of interest" description="Disordered" evidence="4">
    <location>
        <begin position="144"/>
        <end position="166"/>
    </location>
</feature>
<evidence type="ECO:0000256" key="3">
    <source>
        <dbReference type="ARBA" id="ARBA00023163"/>
    </source>
</evidence>
<feature type="domain" description="HTH araC/xylS-type" evidence="5">
    <location>
        <begin position="239"/>
        <end position="340"/>
    </location>
</feature>
<keyword evidence="3" id="KW-0804">Transcription</keyword>
<dbReference type="InterPro" id="IPR018060">
    <property type="entry name" value="HTH_AraC"/>
</dbReference>
<evidence type="ECO:0000259" key="5">
    <source>
        <dbReference type="PROSITE" id="PS01124"/>
    </source>
</evidence>